<dbReference type="Proteomes" id="UP001500503">
    <property type="component" value="Unassembled WGS sequence"/>
</dbReference>
<comment type="caution">
    <text evidence="3">The sequence shown here is derived from an EMBL/GenBank/DDBJ whole genome shotgun (WGS) entry which is preliminary data.</text>
</comment>
<feature type="compositionally biased region" description="Pro residues" evidence="1">
    <location>
        <begin position="150"/>
        <end position="159"/>
    </location>
</feature>
<dbReference type="PANTHER" id="PTHR35585">
    <property type="entry name" value="HHE DOMAIN PROTEIN (AFU_ORTHOLOGUE AFUA_4G00730)"/>
    <property type="match status" value="1"/>
</dbReference>
<protein>
    <submittedName>
        <fullName evidence="3">Hemerythrin domain-containing protein</fullName>
    </submittedName>
</protein>
<keyword evidence="4" id="KW-1185">Reference proteome</keyword>
<evidence type="ECO:0000256" key="1">
    <source>
        <dbReference type="SAM" id="MobiDB-lite"/>
    </source>
</evidence>
<organism evidence="3 4">
    <name type="scientific">Actinoallomurus oryzae</name>
    <dbReference type="NCBI Taxonomy" id="502180"/>
    <lineage>
        <taxon>Bacteria</taxon>
        <taxon>Bacillati</taxon>
        <taxon>Actinomycetota</taxon>
        <taxon>Actinomycetes</taxon>
        <taxon>Streptosporangiales</taxon>
        <taxon>Thermomonosporaceae</taxon>
        <taxon>Actinoallomurus</taxon>
    </lineage>
</organism>
<evidence type="ECO:0000313" key="4">
    <source>
        <dbReference type="Proteomes" id="UP001500503"/>
    </source>
</evidence>
<feature type="domain" description="Hemerythrin-like" evidence="2">
    <location>
        <begin position="7"/>
        <end position="124"/>
    </location>
</feature>
<evidence type="ECO:0000259" key="2">
    <source>
        <dbReference type="Pfam" id="PF01814"/>
    </source>
</evidence>
<name>A0ABP8QWW7_9ACTN</name>
<reference evidence="4" key="1">
    <citation type="journal article" date="2019" name="Int. J. Syst. Evol. Microbiol.">
        <title>The Global Catalogue of Microorganisms (GCM) 10K type strain sequencing project: providing services to taxonomists for standard genome sequencing and annotation.</title>
        <authorList>
            <consortium name="The Broad Institute Genomics Platform"/>
            <consortium name="The Broad Institute Genome Sequencing Center for Infectious Disease"/>
            <person name="Wu L."/>
            <person name="Ma J."/>
        </authorList>
    </citation>
    <scope>NUCLEOTIDE SEQUENCE [LARGE SCALE GENOMIC DNA]</scope>
    <source>
        <strain evidence="4">JCM 17933</strain>
    </source>
</reference>
<dbReference type="Pfam" id="PF01814">
    <property type="entry name" value="Hemerythrin"/>
    <property type="match status" value="1"/>
</dbReference>
<gene>
    <name evidence="3" type="ORF">GCM10023191_077490</name>
</gene>
<feature type="region of interest" description="Disordered" evidence="1">
    <location>
        <begin position="141"/>
        <end position="160"/>
    </location>
</feature>
<dbReference type="PANTHER" id="PTHR35585:SF1">
    <property type="entry name" value="HHE DOMAIN PROTEIN (AFU_ORTHOLOGUE AFUA_4G00730)"/>
    <property type="match status" value="1"/>
</dbReference>
<evidence type="ECO:0000313" key="3">
    <source>
        <dbReference type="EMBL" id="GAA4512180.1"/>
    </source>
</evidence>
<accession>A0ABP8QWW7</accession>
<dbReference type="InterPro" id="IPR012312">
    <property type="entry name" value="Hemerythrin-like"/>
</dbReference>
<proteinExistence type="predicted"/>
<dbReference type="EMBL" id="BAABHF010000046">
    <property type="protein sequence ID" value="GAA4512180.1"/>
    <property type="molecule type" value="Genomic_DNA"/>
</dbReference>
<dbReference type="Gene3D" id="1.20.120.520">
    <property type="entry name" value="nmb1532 protein domain like"/>
    <property type="match status" value="1"/>
</dbReference>
<sequence length="185" mass="21078">MKTMMDAIELLEHDHRMVEQLFRDYRSAASDEQRRGVVEILIRELSKHAALEELTVYPLVRRLLPEMADEVDDHLDEHMEVKNLLAALDRLSAGDDRESELVARLRREVEHHVHDEETKLLPALRDAADQAELDALGRRLRQAKSAAPTRPHPGAPNRPPALALAAPIAAFYDRIRDRLGGRPRT</sequence>
<dbReference type="RefSeq" id="WP_345472526.1">
    <property type="nucleotide sequence ID" value="NZ_BAABHF010000046.1"/>
</dbReference>